<comment type="caution">
    <text evidence="1">The sequence shown here is derived from an EMBL/GenBank/DDBJ whole genome shotgun (WGS) entry which is preliminary data.</text>
</comment>
<accession>A0A3M7QB66</accession>
<evidence type="ECO:0000313" key="1">
    <source>
        <dbReference type="EMBL" id="RNA08707.1"/>
    </source>
</evidence>
<keyword evidence="2" id="KW-1185">Reference proteome</keyword>
<proteinExistence type="predicted"/>
<name>A0A3M7QB66_BRAPC</name>
<dbReference type="AlphaFoldDB" id="A0A3M7QB66"/>
<sequence length="83" mass="10187">MIQKIFCHLEQELKKRPKKIGKVFVVGMEFKQNKYLDEEYQNKFINLRVLDDRQTVLDDIVKFQNKNNRYVSKIFYLFSIMFC</sequence>
<evidence type="ECO:0000313" key="2">
    <source>
        <dbReference type="Proteomes" id="UP000276133"/>
    </source>
</evidence>
<dbReference type="EMBL" id="REGN01006654">
    <property type="protein sequence ID" value="RNA08707.1"/>
    <property type="molecule type" value="Genomic_DNA"/>
</dbReference>
<dbReference type="Proteomes" id="UP000276133">
    <property type="component" value="Unassembled WGS sequence"/>
</dbReference>
<reference evidence="1 2" key="1">
    <citation type="journal article" date="2018" name="Sci. Rep.">
        <title>Genomic signatures of local adaptation to the degree of environmental predictability in rotifers.</title>
        <authorList>
            <person name="Franch-Gras L."/>
            <person name="Hahn C."/>
            <person name="Garcia-Roger E.M."/>
            <person name="Carmona M.J."/>
            <person name="Serra M."/>
            <person name="Gomez A."/>
        </authorList>
    </citation>
    <scope>NUCLEOTIDE SEQUENCE [LARGE SCALE GENOMIC DNA]</scope>
    <source>
        <strain evidence="1">HYR1</strain>
    </source>
</reference>
<gene>
    <name evidence="1" type="ORF">BpHYR1_033956</name>
</gene>
<protein>
    <submittedName>
        <fullName evidence="1">Uncharacterized protein</fullName>
    </submittedName>
</protein>
<organism evidence="1 2">
    <name type="scientific">Brachionus plicatilis</name>
    <name type="common">Marine rotifer</name>
    <name type="synonym">Brachionus muelleri</name>
    <dbReference type="NCBI Taxonomy" id="10195"/>
    <lineage>
        <taxon>Eukaryota</taxon>
        <taxon>Metazoa</taxon>
        <taxon>Spiralia</taxon>
        <taxon>Gnathifera</taxon>
        <taxon>Rotifera</taxon>
        <taxon>Eurotatoria</taxon>
        <taxon>Monogononta</taxon>
        <taxon>Pseudotrocha</taxon>
        <taxon>Ploima</taxon>
        <taxon>Brachionidae</taxon>
        <taxon>Brachionus</taxon>
    </lineage>
</organism>